<dbReference type="SUPFAM" id="SSF52540">
    <property type="entry name" value="P-loop containing nucleoside triphosphate hydrolases"/>
    <property type="match status" value="1"/>
</dbReference>
<evidence type="ECO:0000256" key="1">
    <source>
        <dbReference type="ARBA" id="ARBA00005820"/>
    </source>
</evidence>
<feature type="domain" description="OmpR/PhoB-type" evidence="4">
    <location>
        <begin position="1"/>
        <end position="100"/>
    </location>
</feature>
<evidence type="ECO:0000256" key="2">
    <source>
        <dbReference type="ARBA" id="ARBA00023125"/>
    </source>
</evidence>
<dbReference type="SUPFAM" id="SSF46894">
    <property type="entry name" value="C-terminal effector domain of the bipartite response regulators"/>
    <property type="match status" value="1"/>
</dbReference>
<dbReference type="Pfam" id="PF03704">
    <property type="entry name" value="BTAD"/>
    <property type="match status" value="1"/>
</dbReference>
<dbReference type="Gene3D" id="1.25.40.10">
    <property type="entry name" value="Tetratricopeptide repeat domain"/>
    <property type="match status" value="1"/>
</dbReference>
<dbReference type="CDD" id="cd15831">
    <property type="entry name" value="BTAD"/>
    <property type="match status" value="1"/>
</dbReference>
<dbReference type="InterPro" id="IPR011990">
    <property type="entry name" value="TPR-like_helical_dom_sf"/>
</dbReference>
<dbReference type="SMART" id="SM00862">
    <property type="entry name" value="Trans_reg_C"/>
    <property type="match status" value="1"/>
</dbReference>
<comment type="caution">
    <text evidence="5">The sequence shown here is derived from an EMBL/GenBank/DDBJ whole genome shotgun (WGS) entry which is preliminary data.</text>
</comment>
<keyword evidence="6" id="KW-1185">Reference proteome</keyword>
<reference evidence="5 6" key="1">
    <citation type="submission" date="2021-01" db="EMBL/GenBank/DDBJ databases">
        <title>Whole genome shotgun sequence of Actinoplanes couchii NBRC 106145.</title>
        <authorList>
            <person name="Komaki H."/>
            <person name="Tamura T."/>
        </authorList>
    </citation>
    <scope>NUCLEOTIDE SEQUENCE [LARGE SCALE GENOMIC DNA]</scope>
    <source>
        <strain evidence="5 6">NBRC 106145</strain>
    </source>
</reference>
<evidence type="ECO:0000313" key="6">
    <source>
        <dbReference type="Proteomes" id="UP000612282"/>
    </source>
</evidence>
<feature type="DNA-binding region" description="OmpR/PhoB-type" evidence="3">
    <location>
        <begin position="1"/>
        <end position="100"/>
    </location>
</feature>
<dbReference type="PANTHER" id="PTHR47691">
    <property type="entry name" value="REGULATOR-RELATED"/>
    <property type="match status" value="1"/>
</dbReference>
<organism evidence="5 6">
    <name type="scientific">Actinoplanes couchii</name>
    <dbReference type="NCBI Taxonomy" id="403638"/>
    <lineage>
        <taxon>Bacteria</taxon>
        <taxon>Bacillati</taxon>
        <taxon>Actinomycetota</taxon>
        <taxon>Actinomycetes</taxon>
        <taxon>Micromonosporales</taxon>
        <taxon>Micromonosporaceae</taxon>
        <taxon>Actinoplanes</taxon>
    </lineage>
</organism>
<dbReference type="EMBL" id="BOMG01000118">
    <property type="protein sequence ID" value="GID61073.1"/>
    <property type="molecule type" value="Genomic_DNA"/>
</dbReference>
<evidence type="ECO:0000256" key="3">
    <source>
        <dbReference type="PROSITE-ProRule" id="PRU01091"/>
    </source>
</evidence>
<proteinExistence type="inferred from homology"/>
<keyword evidence="2 3" id="KW-0238">DNA-binding</keyword>
<dbReference type="PANTHER" id="PTHR47691:SF3">
    <property type="entry name" value="HTH-TYPE TRANSCRIPTIONAL REGULATOR RV0890C-RELATED"/>
    <property type="match status" value="1"/>
</dbReference>
<dbReference type="InterPro" id="IPR016032">
    <property type="entry name" value="Sig_transdc_resp-reg_C-effctor"/>
</dbReference>
<dbReference type="InterPro" id="IPR001867">
    <property type="entry name" value="OmpR/PhoB-type_DNA-bd"/>
</dbReference>
<dbReference type="InterPro" id="IPR027417">
    <property type="entry name" value="P-loop_NTPase"/>
</dbReference>
<comment type="similarity">
    <text evidence="1">Belongs to the AfsR/DnrI/RedD regulatory family.</text>
</comment>
<dbReference type="Gene3D" id="1.10.10.10">
    <property type="entry name" value="Winged helix-like DNA-binding domain superfamily/Winged helix DNA-binding domain"/>
    <property type="match status" value="1"/>
</dbReference>
<dbReference type="SMART" id="SM01043">
    <property type="entry name" value="BTAD"/>
    <property type="match status" value="1"/>
</dbReference>
<protein>
    <recommendedName>
        <fullName evidence="4">OmpR/PhoB-type domain-containing protein</fullName>
    </recommendedName>
</protein>
<gene>
    <name evidence="5" type="ORF">Aco03nite_094770</name>
</gene>
<dbReference type="Proteomes" id="UP000612282">
    <property type="component" value="Unassembled WGS sequence"/>
</dbReference>
<evidence type="ECO:0000259" key="4">
    <source>
        <dbReference type="PROSITE" id="PS51755"/>
    </source>
</evidence>
<dbReference type="SUPFAM" id="SSF48452">
    <property type="entry name" value="TPR-like"/>
    <property type="match status" value="1"/>
</dbReference>
<dbReference type="InterPro" id="IPR036388">
    <property type="entry name" value="WH-like_DNA-bd_sf"/>
</dbReference>
<dbReference type="PROSITE" id="PS51755">
    <property type="entry name" value="OMPR_PHOB"/>
    <property type="match status" value="1"/>
</dbReference>
<sequence>MDGTARLRVTLLGGFAVTYGEKVVSLPGLRLRGLVVRLALAGGRPVPPDDLIEAIWGEQPPAGVAAALHALGSRLRRALTEVGADPGVLTRVAGGYRLAVDPRDVDSLRFEHLAEAGREELWSGGPGAALAEAVGLWGGEPGSVPEAVAAVAPLVASRLARMSVEVVLDLAETEIAQGRAESAVARLTRLVAEPVVHERAAGLLMDALAATGRQAGALAVHERARQSLADDLGADPGSALRERHRQLLRPGWQAATGFVGRVGELARIGMLLTTGRLVTVLGPGGAGKTRLAREAARRHPEDVWFADLGAVAEGTESKVAAAVLAGIGVHGGGRRPTLDLLAEELAGRPGLLVADNCEHLVDAVAGLVVALLYRCPDLRVLATSRAPLAVDGETLVPLGPLTLPVAGAGPDEARRTDAVVLFAARATAVQPEIDLDLPTVIEVVRRLDGMPLALELAAARLRTLSLAELAAGLADRFGLLTEGDPAAPERHRSLHAVIAWS</sequence>
<evidence type="ECO:0000313" key="5">
    <source>
        <dbReference type="EMBL" id="GID61073.1"/>
    </source>
</evidence>
<dbReference type="InterPro" id="IPR005158">
    <property type="entry name" value="BTAD"/>
</dbReference>
<dbReference type="Gene3D" id="3.40.50.300">
    <property type="entry name" value="P-loop containing nucleotide triphosphate hydrolases"/>
    <property type="match status" value="1"/>
</dbReference>
<accession>A0ABQ3XRE3</accession>
<dbReference type="RefSeq" id="WP_203808677.1">
    <property type="nucleotide sequence ID" value="NZ_BAAAQE010000094.1"/>
</dbReference>
<name>A0ABQ3XRE3_9ACTN</name>